<protein>
    <submittedName>
        <fullName evidence="1">Uncharacterized protein</fullName>
    </submittedName>
</protein>
<evidence type="ECO:0000313" key="2">
    <source>
        <dbReference type="Proteomes" id="UP000030762"/>
    </source>
</evidence>
<evidence type="ECO:0000313" key="1">
    <source>
        <dbReference type="EMBL" id="EQC30505.1"/>
    </source>
</evidence>
<keyword evidence="2" id="KW-1185">Reference proteome</keyword>
<dbReference type="AlphaFoldDB" id="T0QAI2"/>
<dbReference type="Proteomes" id="UP000030762">
    <property type="component" value="Unassembled WGS sequence"/>
</dbReference>
<gene>
    <name evidence="1" type="ORF">SDRG_11821</name>
</gene>
<dbReference type="VEuPathDB" id="FungiDB:SDRG_11821"/>
<organism evidence="1 2">
    <name type="scientific">Saprolegnia diclina (strain VS20)</name>
    <dbReference type="NCBI Taxonomy" id="1156394"/>
    <lineage>
        <taxon>Eukaryota</taxon>
        <taxon>Sar</taxon>
        <taxon>Stramenopiles</taxon>
        <taxon>Oomycota</taxon>
        <taxon>Saprolegniomycetes</taxon>
        <taxon>Saprolegniales</taxon>
        <taxon>Saprolegniaceae</taxon>
        <taxon>Saprolegnia</taxon>
    </lineage>
</organism>
<accession>T0QAI2</accession>
<dbReference type="GeneID" id="19952548"/>
<proteinExistence type="predicted"/>
<dbReference type="STRING" id="1156394.T0QAI2"/>
<dbReference type="EMBL" id="JH767175">
    <property type="protein sequence ID" value="EQC30505.1"/>
    <property type="molecule type" value="Genomic_DNA"/>
</dbReference>
<name>T0QAI2_SAPDV</name>
<reference evidence="1 2" key="1">
    <citation type="submission" date="2012-04" db="EMBL/GenBank/DDBJ databases">
        <title>The Genome Sequence of Saprolegnia declina VS20.</title>
        <authorList>
            <consortium name="The Broad Institute Genome Sequencing Platform"/>
            <person name="Russ C."/>
            <person name="Nusbaum C."/>
            <person name="Tyler B."/>
            <person name="van West P."/>
            <person name="Dieguez-Uribeondo J."/>
            <person name="de Bruijn I."/>
            <person name="Tripathy S."/>
            <person name="Jiang R."/>
            <person name="Young S.K."/>
            <person name="Zeng Q."/>
            <person name="Gargeya S."/>
            <person name="Fitzgerald M."/>
            <person name="Haas B."/>
            <person name="Abouelleil A."/>
            <person name="Alvarado L."/>
            <person name="Arachchi H.M."/>
            <person name="Berlin A."/>
            <person name="Chapman S.B."/>
            <person name="Goldberg J."/>
            <person name="Griggs A."/>
            <person name="Gujja S."/>
            <person name="Hansen M."/>
            <person name="Howarth C."/>
            <person name="Imamovic A."/>
            <person name="Larimer J."/>
            <person name="McCowen C."/>
            <person name="Montmayeur A."/>
            <person name="Murphy C."/>
            <person name="Neiman D."/>
            <person name="Pearson M."/>
            <person name="Priest M."/>
            <person name="Roberts A."/>
            <person name="Saif S."/>
            <person name="Shea T."/>
            <person name="Sisk P."/>
            <person name="Sykes S."/>
            <person name="Wortman J."/>
            <person name="Nusbaum C."/>
            <person name="Birren B."/>
        </authorList>
    </citation>
    <scope>NUCLEOTIDE SEQUENCE [LARGE SCALE GENOMIC DNA]</scope>
    <source>
        <strain evidence="1 2">VS20</strain>
    </source>
</reference>
<dbReference type="InParanoid" id="T0QAI2"/>
<sequence>YDRAAAQYFRAVLNASDRVAEATQTISDWADAGTAPMVNDIAQLYPANVNILCSKVAGEAPNRLVAVRTCWAKSSPSTGGSFMVAGPPANCTGALTTTCDASQPLDLAAYQLF</sequence>
<dbReference type="RefSeq" id="XP_008616098.1">
    <property type="nucleotide sequence ID" value="XM_008617876.1"/>
</dbReference>
<feature type="non-terminal residue" evidence="1">
    <location>
        <position position="1"/>
    </location>
</feature>